<dbReference type="EMBL" id="JAVIJP010000007">
    <property type="protein sequence ID" value="KAL3648600.1"/>
    <property type="molecule type" value="Genomic_DNA"/>
</dbReference>
<accession>A0ABD3E270</accession>
<gene>
    <name evidence="1" type="ORF">CASFOL_005003</name>
</gene>
<keyword evidence="2" id="KW-1185">Reference proteome</keyword>
<dbReference type="AlphaFoldDB" id="A0ABD3E270"/>
<name>A0ABD3E270_9LAMI</name>
<sequence length="104" mass="12004">MYGGRRVEGHGLERRLRSETVWRKKGGGARPGAEAEIGDGDWYGGRRVEGHGLERRLRSETVTEAKEARFLGFGLAARWSADYFRGYLRNEMKFFLSSYCWRVN</sequence>
<dbReference type="Proteomes" id="UP001632038">
    <property type="component" value="Unassembled WGS sequence"/>
</dbReference>
<proteinExistence type="predicted"/>
<evidence type="ECO:0000313" key="1">
    <source>
        <dbReference type="EMBL" id="KAL3648600.1"/>
    </source>
</evidence>
<comment type="caution">
    <text evidence="1">The sequence shown here is derived from an EMBL/GenBank/DDBJ whole genome shotgun (WGS) entry which is preliminary data.</text>
</comment>
<protein>
    <submittedName>
        <fullName evidence="1">Uncharacterized protein</fullName>
    </submittedName>
</protein>
<organism evidence="1 2">
    <name type="scientific">Castilleja foliolosa</name>
    <dbReference type="NCBI Taxonomy" id="1961234"/>
    <lineage>
        <taxon>Eukaryota</taxon>
        <taxon>Viridiplantae</taxon>
        <taxon>Streptophyta</taxon>
        <taxon>Embryophyta</taxon>
        <taxon>Tracheophyta</taxon>
        <taxon>Spermatophyta</taxon>
        <taxon>Magnoliopsida</taxon>
        <taxon>eudicotyledons</taxon>
        <taxon>Gunneridae</taxon>
        <taxon>Pentapetalae</taxon>
        <taxon>asterids</taxon>
        <taxon>lamiids</taxon>
        <taxon>Lamiales</taxon>
        <taxon>Orobanchaceae</taxon>
        <taxon>Pedicularideae</taxon>
        <taxon>Castillejinae</taxon>
        <taxon>Castilleja</taxon>
    </lineage>
</organism>
<evidence type="ECO:0000313" key="2">
    <source>
        <dbReference type="Proteomes" id="UP001632038"/>
    </source>
</evidence>
<reference evidence="2" key="1">
    <citation type="journal article" date="2024" name="IScience">
        <title>Strigolactones Initiate the Formation of Haustorium-like Structures in Castilleja.</title>
        <authorList>
            <person name="Buerger M."/>
            <person name="Peterson D."/>
            <person name="Chory J."/>
        </authorList>
    </citation>
    <scope>NUCLEOTIDE SEQUENCE [LARGE SCALE GENOMIC DNA]</scope>
</reference>